<dbReference type="GO" id="GO:0055085">
    <property type="term" value="P:transmembrane transport"/>
    <property type="evidence" value="ECO:0007669"/>
    <property type="project" value="InterPro"/>
</dbReference>
<accession>A0A398CRK7</accession>
<keyword evidence="6 7" id="KW-0472">Membrane</keyword>
<keyword evidence="3" id="KW-1003">Cell membrane</keyword>
<feature type="domain" description="ABC transmembrane type-1" evidence="8">
    <location>
        <begin position="95"/>
        <end position="296"/>
    </location>
</feature>
<gene>
    <name evidence="9" type="ORF">D3H35_02045</name>
</gene>
<feature type="transmembrane region" description="Helical" evidence="7">
    <location>
        <begin position="99"/>
        <end position="123"/>
    </location>
</feature>
<dbReference type="Pfam" id="PF19300">
    <property type="entry name" value="BPD_transp_1_N"/>
    <property type="match status" value="1"/>
</dbReference>
<dbReference type="RefSeq" id="WP_119147553.1">
    <property type="nucleotide sequence ID" value="NZ_JBHSOV010000044.1"/>
</dbReference>
<dbReference type="InterPro" id="IPR000515">
    <property type="entry name" value="MetI-like"/>
</dbReference>
<dbReference type="InterPro" id="IPR035906">
    <property type="entry name" value="MetI-like_sf"/>
</dbReference>
<comment type="similarity">
    <text evidence="7">Belongs to the binding-protein-dependent transport system permease family.</text>
</comment>
<dbReference type="PANTHER" id="PTHR43163">
    <property type="entry name" value="DIPEPTIDE TRANSPORT SYSTEM PERMEASE PROTEIN DPPB-RELATED"/>
    <property type="match status" value="1"/>
</dbReference>
<name>A0A398CRK7_9BACL</name>
<dbReference type="Proteomes" id="UP000266340">
    <property type="component" value="Unassembled WGS sequence"/>
</dbReference>
<evidence type="ECO:0000256" key="2">
    <source>
        <dbReference type="ARBA" id="ARBA00022448"/>
    </source>
</evidence>
<proteinExistence type="inferred from homology"/>
<dbReference type="Gene3D" id="1.10.3720.10">
    <property type="entry name" value="MetI-like"/>
    <property type="match status" value="1"/>
</dbReference>
<dbReference type="CDD" id="cd06261">
    <property type="entry name" value="TM_PBP2"/>
    <property type="match status" value="1"/>
</dbReference>
<keyword evidence="10" id="KW-1185">Reference proteome</keyword>
<evidence type="ECO:0000256" key="6">
    <source>
        <dbReference type="ARBA" id="ARBA00023136"/>
    </source>
</evidence>
<feature type="transmembrane region" description="Helical" evidence="7">
    <location>
        <begin position="173"/>
        <end position="192"/>
    </location>
</feature>
<keyword evidence="2 7" id="KW-0813">Transport</keyword>
<dbReference type="SUPFAM" id="SSF161098">
    <property type="entry name" value="MetI-like"/>
    <property type="match status" value="1"/>
</dbReference>
<sequence>MWNSILRRLIASVFVVWGSLTLVFFIMNVLPGDPAELIVGQTATEETIAKLHESLGLNRPLLTQYTDYMSGIVRGDFGVSFISKEPVLHRLLEQFPATLTLTAASVIVALALGITLGILSAVYRNRLLDYVIRTLTLFSISMPTFWLGILLILIFSVSLRWLPAIGNGSFEQLVLPACCLGFACSGALARMVRNSILEVLGEPFVVTLRSKGLSERSVLYRHILRNALIPTITLTGILIGELLSGSVVTETVFSRQGIGRVVVDAIMQKDIPVVQAAILFASIFYILVNLAVDLSYSYVDPRVRSKA</sequence>
<dbReference type="GO" id="GO:0005886">
    <property type="term" value="C:plasma membrane"/>
    <property type="evidence" value="ECO:0007669"/>
    <property type="project" value="UniProtKB-SubCell"/>
</dbReference>
<comment type="caution">
    <text evidence="9">The sequence shown here is derived from an EMBL/GenBank/DDBJ whole genome shotgun (WGS) entry which is preliminary data.</text>
</comment>
<dbReference type="AlphaFoldDB" id="A0A398CRK7"/>
<reference evidence="9 10" key="1">
    <citation type="submission" date="2018-09" db="EMBL/GenBank/DDBJ databases">
        <title>Cohnella cavernae sp. nov., isolated from a karst cave.</title>
        <authorList>
            <person name="Zhu H."/>
        </authorList>
    </citation>
    <scope>NUCLEOTIDE SEQUENCE [LARGE SCALE GENOMIC DNA]</scope>
    <source>
        <strain evidence="9 10">K2E09-144</strain>
    </source>
</reference>
<keyword evidence="4 7" id="KW-0812">Transmembrane</keyword>
<evidence type="ECO:0000256" key="3">
    <source>
        <dbReference type="ARBA" id="ARBA00022475"/>
    </source>
</evidence>
<protein>
    <submittedName>
        <fullName evidence="9">ABC transporter permease</fullName>
    </submittedName>
</protein>
<keyword evidence="5 7" id="KW-1133">Transmembrane helix</keyword>
<evidence type="ECO:0000256" key="7">
    <source>
        <dbReference type="RuleBase" id="RU363032"/>
    </source>
</evidence>
<evidence type="ECO:0000259" key="8">
    <source>
        <dbReference type="PROSITE" id="PS50928"/>
    </source>
</evidence>
<evidence type="ECO:0000313" key="9">
    <source>
        <dbReference type="EMBL" id="RIE05173.1"/>
    </source>
</evidence>
<feature type="transmembrane region" description="Helical" evidence="7">
    <location>
        <begin position="223"/>
        <end position="243"/>
    </location>
</feature>
<feature type="transmembrane region" description="Helical" evidence="7">
    <location>
        <begin position="9"/>
        <end position="30"/>
    </location>
</feature>
<evidence type="ECO:0000256" key="4">
    <source>
        <dbReference type="ARBA" id="ARBA00022692"/>
    </source>
</evidence>
<dbReference type="OrthoDB" id="24153at2"/>
<dbReference type="EMBL" id="QXJM01000015">
    <property type="protein sequence ID" value="RIE05173.1"/>
    <property type="molecule type" value="Genomic_DNA"/>
</dbReference>
<dbReference type="PROSITE" id="PS50928">
    <property type="entry name" value="ABC_TM1"/>
    <property type="match status" value="1"/>
</dbReference>
<dbReference type="InterPro" id="IPR045621">
    <property type="entry name" value="BPD_transp_1_N"/>
</dbReference>
<evidence type="ECO:0000313" key="10">
    <source>
        <dbReference type="Proteomes" id="UP000266340"/>
    </source>
</evidence>
<dbReference type="PANTHER" id="PTHR43163:SF6">
    <property type="entry name" value="DIPEPTIDE TRANSPORT SYSTEM PERMEASE PROTEIN DPPB-RELATED"/>
    <property type="match status" value="1"/>
</dbReference>
<evidence type="ECO:0000256" key="5">
    <source>
        <dbReference type="ARBA" id="ARBA00022989"/>
    </source>
</evidence>
<organism evidence="9 10">
    <name type="scientific">Cohnella faecalis</name>
    <dbReference type="NCBI Taxonomy" id="2315694"/>
    <lineage>
        <taxon>Bacteria</taxon>
        <taxon>Bacillati</taxon>
        <taxon>Bacillota</taxon>
        <taxon>Bacilli</taxon>
        <taxon>Bacillales</taxon>
        <taxon>Paenibacillaceae</taxon>
        <taxon>Cohnella</taxon>
    </lineage>
</organism>
<dbReference type="Pfam" id="PF00528">
    <property type="entry name" value="BPD_transp_1"/>
    <property type="match status" value="1"/>
</dbReference>
<feature type="transmembrane region" description="Helical" evidence="7">
    <location>
        <begin position="135"/>
        <end position="161"/>
    </location>
</feature>
<comment type="subcellular location">
    <subcellularLocation>
        <location evidence="1 7">Cell membrane</location>
        <topology evidence="1 7">Multi-pass membrane protein</topology>
    </subcellularLocation>
</comment>
<feature type="transmembrane region" description="Helical" evidence="7">
    <location>
        <begin position="277"/>
        <end position="299"/>
    </location>
</feature>
<evidence type="ECO:0000256" key="1">
    <source>
        <dbReference type="ARBA" id="ARBA00004651"/>
    </source>
</evidence>